<accession>A0ABQ9UJ38</accession>
<sequence>MGRLTKLCCVIKNQRLPQTGRPGHGASAVNAPRTGRPGHGASAVNAPRTGRPGHGASAVNAPRTGCPGHRASAVNTSQASLVFTQWSPWEIMAPKLVDKQKMHFWENLSYQGNPKTEALGTLSPVWPFREEASWSVRPHLV</sequence>
<dbReference type="Proteomes" id="UP001266305">
    <property type="component" value="Unassembled WGS sequence"/>
</dbReference>
<evidence type="ECO:0000256" key="1">
    <source>
        <dbReference type="SAM" id="MobiDB-lite"/>
    </source>
</evidence>
<name>A0ABQ9UJ38_SAGOE</name>
<comment type="caution">
    <text evidence="2">The sequence shown here is derived from an EMBL/GenBank/DDBJ whole genome shotgun (WGS) entry which is preliminary data.</text>
</comment>
<reference evidence="2 3" key="1">
    <citation type="submission" date="2023-05" db="EMBL/GenBank/DDBJ databases">
        <title>B98-5 Cell Line De Novo Hybrid Assembly: An Optical Mapping Approach.</title>
        <authorList>
            <person name="Kananen K."/>
            <person name="Auerbach J.A."/>
            <person name="Kautto E."/>
            <person name="Blachly J.S."/>
        </authorList>
    </citation>
    <scope>NUCLEOTIDE SEQUENCE [LARGE SCALE GENOMIC DNA]</scope>
    <source>
        <strain evidence="2">B95-8</strain>
        <tissue evidence="2">Cell line</tissue>
    </source>
</reference>
<evidence type="ECO:0000313" key="2">
    <source>
        <dbReference type="EMBL" id="KAK2097076.1"/>
    </source>
</evidence>
<organism evidence="2 3">
    <name type="scientific">Saguinus oedipus</name>
    <name type="common">Cotton-top tamarin</name>
    <name type="synonym">Oedipomidas oedipus</name>
    <dbReference type="NCBI Taxonomy" id="9490"/>
    <lineage>
        <taxon>Eukaryota</taxon>
        <taxon>Metazoa</taxon>
        <taxon>Chordata</taxon>
        <taxon>Craniata</taxon>
        <taxon>Vertebrata</taxon>
        <taxon>Euteleostomi</taxon>
        <taxon>Mammalia</taxon>
        <taxon>Eutheria</taxon>
        <taxon>Euarchontoglires</taxon>
        <taxon>Primates</taxon>
        <taxon>Haplorrhini</taxon>
        <taxon>Platyrrhini</taxon>
        <taxon>Cebidae</taxon>
        <taxon>Callitrichinae</taxon>
        <taxon>Saguinus</taxon>
    </lineage>
</organism>
<feature type="non-terminal residue" evidence="2">
    <location>
        <position position="141"/>
    </location>
</feature>
<feature type="region of interest" description="Disordered" evidence="1">
    <location>
        <begin position="16"/>
        <end position="60"/>
    </location>
</feature>
<evidence type="ECO:0000313" key="3">
    <source>
        <dbReference type="Proteomes" id="UP001266305"/>
    </source>
</evidence>
<protein>
    <submittedName>
        <fullName evidence="2">Uncharacterized protein</fullName>
    </submittedName>
</protein>
<dbReference type="EMBL" id="JASSZA010000012">
    <property type="protein sequence ID" value="KAK2097076.1"/>
    <property type="molecule type" value="Genomic_DNA"/>
</dbReference>
<proteinExistence type="predicted"/>
<gene>
    <name evidence="2" type="ORF">P7K49_026110</name>
</gene>
<keyword evidence="3" id="KW-1185">Reference proteome</keyword>